<name>A0ABX9KDU8_9FUSO</name>
<evidence type="ECO:0000313" key="3">
    <source>
        <dbReference type="Proteomes" id="UP000263486"/>
    </source>
</evidence>
<accession>A0ABX9KDU8</accession>
<dbReference type="EMBL" id="QUAJ01000036">
    <property type="protein sequence ID" value="REI39647.1"/>
    <property type="molecule type" value="Genomic_DNA"/>
</dbReference>
<dbReference type="RefSeq" id="WP_114643490.1">
    <property type="nucleotide sequence ID" value="NZ_JAACIO010000010.1"/>
</dbReference>
<organism evidence="2 3">
    <name type="scientific">Psychrilyobacter piezotolerans</name>
    <dbReference type="NCBI Taxonomy" id="2293438"/>
    <lineage>
        <taxon>Bacteria</taxon>
        <taxon>Fusobacteriati</taxon>
        <taxon>Fusobacteriota</taxon>
        <taxon>Fusobacteriia</taxon>
        <taxon>Fusobacteriales</taxon>
        <taxon>Fusobacteriaceae</taxon>
        <taxon>Psychrilyobacter</taxon>
    </lineage>
</organism>
<dbReference type="Proteomes" id="UP000263486">
    <property type="component" value="Unassembled WGS sequence"/>
</dbReference>
<feature type="transmembrane region" description="Helical" evidence="1">
    <location>
        <begin position="7"/>
        <end position="25"/>
    </location>
</feature>
<evidence type="ECO:0000313" key="2">
    <source>
        <dbReference type="EMBL" id="REI39647.1"/>
    </source>
</evidence>
<keyword evidence="1" id="KW-0812">Transmembrane</keyword>
<keyword evidence="3" id="KW-1185">Reference proteome</keyword>
<keyword evidence="1" id="KW-0472">Membrane</keyword>
<comment type="caution">
    <text evidence="2">The sequence shown here is derived from an EMBL/GenBank/DDBJ whole genome shotgun (WGS) entry which is preliminary data.</text>
</comment>
<feature type="transmembrane region" description="Helical" evidence="1">
    <location>
        <begin position="31"/>
        <end position="50"/>
    </location>
</feature>
<proteinExistence type="predicted"/>
<reference evidence="2 3" key="1">
    <citation type="submission" date="2018-08" db="EMBL/GenBank/DDBJ databases">
        <title>Draft genome sequence of Psychrilyobacter sp. strain SD5 isolated from Black Sea water.</title>
        <authorList>
            <person name="Yadav S."/>
            <person name="Villanueva L."/>
            <person name="Damste J.S.S."/>
        </authorList>
    </citation>
    <scope>NUCLEOTIDE SEQUENCE [LARGE SCALE GENOMIC DNA]</scope>
    <source>
        <strain evidence="2 3">SD5</strain>
    </source>
</reference>
<evidence type="ECO:0000256" key="1">
    <source>
        <dbReference type="SAM" id="Phobius"/>
    </source>
</evidence>
<gene>
    <name evidence="2" type="ORF">DYH56_13945</name>
</gene>
<feature type="transmembrane region" description="Helical" evidence="1">
    <location>
        <begin position="74"/>
        <end position="93"/>
    </location>
</feature>
<keyword evidence="1" id="KW-1133">Transmembrane helix</keyword>
<protein>
    <submittedName>
        <fullName evidence="2">ATPase</fullName>
    </submittedName>
</protein>
<sequence length="125" mass="13896">MGKELKILIRNSVITSALILIYGIVTLDKLVLLAMFGGSLVSLLTLYMTIRDAEVSVHSSNANKITILGYTKRYFVYGIFLYIMAKFLGFSGIVMGGMGLLNVKFNILLFGVNGFINKLKHRLKN</sequence>